<dbReference type="EMBL" id="MU003504">
    <property type="protein sequence ID" value="KAF2471518.1"/>
    <property type="molecule type" value="Genomic_DNA"/>
</dbReference>
<sequence>MFDLCSNRLLECEEKFAGRNGHRFVEIWDCGDDRQPVYRSGELKEKEIAGWVNEDRSANGPIRSGLRVLLSPKPSGKPSSGKLPFSRPTFHSLSEAWRIPSTFLRAVTQNLSIVTQCSVARHPSYWRYSSQDSIWPQDESKERRRSRISDAARCLLVRGDVDWTWDYTLLLTLDPESHTTYALIVGLTATEIDLVYSYLTSSSQLSSTPTSAFQRSQCVPPTHPLLLPLILLDLATDDTSSLLKLRIKLLSQIQQQTGMDRFNSLKSATVDGRKSIGRSMSRERGEVRKELDLDACMLRLTCLSDWVAAQRGFVGIQGRVAEVVSSMLKESMNSGAGGGWCRGLGAHEWKGSRGDSGEGEAVIWLFQEMFQERLEFVKESLLAAELKCVYLERSIGAQVQTVTPPSYPFGSFYANAL</sequence>
<comment type="caution">
    <text evidence="1">The sequence shown here is derived from an EMBL/GenBank/DDBJ whole genome shotgun (WGS) entry which is preliminary data.</text>
</comment>
<dbReference type="Proteomes" id="UP000799755">
    <property type="component" value="Unassembled WGS sequence"/>
</dbReference>
<keyword evidence="2" id="KW-1185">Reference proteome</keyword>
<proteinExistence type="predicted"/>
<name>A0ACB6QY74_9PLEO</name>
<accession>A0ACB6QY74</accession>
<gene>
    <name evidence="1" type="ORF">BDR25DRAFT_20740</name>
</gene>
<protein>
    <submittedName>
        <fullName evidence="1">Uncharacterized protein</fullName>
    </submittedName>
</protein>
<reference evidence="1" key="1">
    <citation type="journal article" date="2020" name="Stud. Mycol.">
        <title>101 Dothideomycetes genomes: a test case for predicting lifestyles and emergence of pathogens.</title>
        <authorList>
            <person name="Haridas S."/>
            <person name="Albert R."/>
            <person name="Binder M."/>
            <person name="Bloem J."/>
            <person name="Labutti K."/>
            <person name="Salamov A."/>
            <person name="Andreopoulos B."/>
            <person name="Baker S."/>
            <person name="Barry K."/>
            <person name="Bills G."/>
            <person name="Bluhm B."/>
            <person name="Cannon C."/>
            <person name="Castanera R."/>
            <person name="Culley D."/>
            <person name="Daum C."/>
            <person name="Ezra D."/>
            <person name="Gonzalez J."/>
            <person name="Henrissat B."/>
            <person name="Kuo A."/>
            <person name="Liang C."/>
            <person name="Lipzen A."/>
            <person name="Lutzoni F."/>
            <person name="Magnuson J."/>
            <person name="Mondo S."/>
            <person name="Nolan M."/>
            <person name="Ohm R."/>
            <person name="Pangilinan J."/>
            <person name="Park H.-J."/>
            <person name="Ramirez L."/>
            <person name="Alfaro M."/>
            <person name="Sun H."/>
            <person name="Tritt A."/>
            <person name="Yoshinaga Y."/>
            <person name="Zwiers L.-H."/>
            <person name="Turgeon B."/>
            <person name="Goodwin S."/>
            <person name="Spatafora J."/>
            <person name="Crous P."/>
            <person name="Grigoriev I."/>
        </authorList>
    </citation>
    <scope>NUCLEOTIDE SEQUENCE</scope>
    <source>
        <strain evidence="1">ATCC 200398</strain>
    </source>
</reference>
<evidence type="ECO:0000313" key="1">
    <source>
        <dbReference type="EMBL" id="KAF2471518.1"/>
    </source>
</evidence>
<evidence type="ECO:0000313" key="2">
    <source>
        <dbReference type="Proteomes" id="UP000799755"/>
    </source>
</evidence>
<organism evidence="1 2">
    <name type="scientific">Lindgomyces ingoldianus</name>
    <dbReference type="NCBI Taxonomy" id="673940"/>
    <lineage>
        <taxon>Eukaryota</taxon>
        <taxon>Fungi</taxon>
        <taxon>Dikarya</taxon>
        <taxon>Ascomycota</taxon>
        <taxon>Pezizomycotina</taxon>
        <taxon>Dothideomycetes</taxon>
        <taxon>Pleosporomycetidae</taxon>
        <taxon>Pleosporales</taxon>
        <taxon>Lindgomycetaceae</taxon>
        <taxon>Lindgomyces</taxon>
    </lineage>
</organism>